<feature type="compositionally biased region" description="Acidic residues" evidence="1">
    <location>
        <begin position="255"/>
        <end position="279"/>
    </location>
</feature>
<reference evidence="3" key="1">
    <citation type="submission" date="2018-01" db="EMBL/GenBank/DDBJ databases">
        <authorList>
            <person name="Kerou L M."/>
        </authorList>
    </citation>
    <scope>NUCLEOTIDE SEQUENCE [LARGE SCALE GENOMIC DNA]</scope>
    <source>
        <strain evidence="3">SCU2</strain>
    </source>
</reference>
<dbReference type="RefSeq" id="WP_103287497.1">
    <property type="nucleotide sequence ID" value="NZ_LT981265.1"/>
</dbReference>
<dbReference type="SUPFAM" id="SSF159659">
    <property type="entry name" value="Cgl1923-like"/>
    <property type="match status" value="1"/>
</dbReference>
<accession>A0A2K5AQ13</accession>
<name>A0A2K5AQ13_9ARCH</name>
<dbReference type="AlphaFoldDB" id="A0A2K5AQ13"/>
<dbReference type="Pfam" id="PF09754">
    <property type="entry name" value="PAC2"/>
    <property type="match status" value="1"/>
</dbReference>
<dbReference type="PANTHER" id="PTHR35610:SF7">
    <property type="entry name" value="3-ISOPROPYLMALATE DEHYDRATASE"/>
    <property type="match status" value="1"/>
</dbReference>
<gene>
    <name evidence="2" type="ORF">NCAV_0496</name>
</gene>
<feature type="region of interest" description="Disordered" evidence="1">
    <location>
        <begin position="226"/>
        <end position="279"/>
    </location>
</feature>
<dbReference type="Gene3D" id="3.40.50.10900">
    <property type="entry name" value="PAC-like subunit"/>
    <property type="match status" value="1"/>
</dbReference>
<evidence type="ECO:0000313" key="3">
    <source>
        <dbReference type="Proteomes" id="UP000236248"/>
    </source>
</evidence>
<proteinExistence type="predicted"/>
<dbReference type="Proteomes" id="UP000236248">
    <property type="component" value="Chromosome NCAV"/>
</dbReference>
<dbReference type="KEGG" id="ncv:NCAV_0496"/>
<dbReference type="InterPro" id="IPR019151">
    <property type="entry name" value="Proteasome_assmbl_chaperone_2"/>
</dbReference>
<evidence type="ECO:0000313" key="2">
    <source>
        <dbReference type="EMBL" id="SPC33689.1"/>
    </source>
</evidence>
<protein>
    <recommendedName>
        <fullName evidence="4">PAC2 family protein</fullName>
    </recommendedName>
</protein>
<keyword evidence="3" id="KW-1185">Reference proteome</keyword>
<dbReference type="PANTHER" id="PTHR35610">
    <property type="entry name" value="3-ISOPROPYLMALATE DEHYDRATASE-RELATED"/>
    <property type="match status" value="1"/>
</dbReference>
<feature type="compositionally biased region" description="Basic and acidic residues" evidence="1">
    <location>
        <begin position="226"/>
        <end position="254"/>
    </location>
</feature>
<organism evidence="2 3">
    <name type="scientific">Candidatus Nitrosocaldus cavascurensis</name>
    <dbReference type="NCBI Taxonomy" id="2058097"/>
    <lineage>
        <taxon>Archaea</taxon>
        <taxon>Nitrososphaerota</taxon>
        <taxon>Nitrososphaeria</taxon>
        <taxon>Candidatus Nitrosocaldales</taxon>
        <taxon>Candidatus Nitrosocaldaceae</taxon>
        <taxon>Candidatus Nitrosocaldus</taxon>
    </lineage>
</organism>
<sequence length="279" mass="31345">MHFEKLIEPDLKGKSPIMIAAMQDMGNVGSIVIDFINKALKTSPFRVVYAHYPPYVVDKGGYIEFEQIRWEYRYAERIIVFGGSLGQPESSSDLYLLCQDVIDVAKMYSVQFIYTVGAFLTDKEVGKNPRVLVTTTNPMLTDSIVKVGLYPTHGSSLITGFNGLILGFAKMNNIHGIGLYGEIDDPRIPQYRTAKSIIQALERLTYLKFDNLDELDRFAEGVEESIARRKESKGKDEKRGRSEGRERERGRGGGEEEEGEGGAIDSDGDNDDEVDEYLY</sequence>
<dbReference type="EMBL" id="LT981265">
    <property type="protein sequence ID" value="SPC33689.1"/>
    <property type="molecule type" value="Genomic_DNA"/>
</dbReference>
<dbReference type="GeneID" id="41594588"/>
<dbReference type="InterPro" id="IPR038389">
    <property type="entry name" value="PSMG2_sf"/>
</dbReference>
<evidence type="ECO:0000256" key="1">
    <source>
        <dbReference type="SAM" id="MobiDB-lite"/>
    </source>
</evidence>
<evidence type="ECO:0008006" key="4">
    <source>
        <dbReference type="Google" id="ProtNLM"/>
    </source>
</evidence>